<dbReference type="SUPFAM" id="SSF53335">
    <property type="entry name" value="S-adenosyl-L-methionine-dependent methyltransferases"/>
    <property type="match status" value="1"/>
</dbReference>
<name>A0A384K7F3_BOTFB</name>
<protein>
    <recommendedName>
        <fullName evidence="3">Methyltransferase domain-containing protein</fullName>
    </recommendedName>
</protein>
<proteinExistence type="inferred from homology"/>
<evidence type="ECO:0000256" key="1">
    <source>
        <dbReference type="ARBA" id="ARBA00022679"/>
    </source>
</evidence>
<dbReference type="RefSeq" id="XP_001547772.1">
    <property type="nucleotide sequence ID" value="XM_001547722.2"/>
</dbReference>
<dbReference type="EMBL" id="CP009820">
    <property type="protein sequence ID" value="ATZ58729.1"/>
    <property type="molecule type" value="Genomic_DNA"/>
</dbReference>
<dbReference type="InterPro" id="IPR025714">
    <property type="entry name" value="Methyltranfer_dom"/>
</dbReference>
<evidence type="ECO:0000313" key="4">
    <source>
        <dbReference type="EMBL" id="ATZ58729.1"/>
    </source>
</evidence>
<dbReference type="CDD" id="cd02440">
    <property type="entry name" value="AdoMet_MTases"/>
    <property type="match status" value="1"/>
</dbReference>
<dbReference type="AlphaFoldDB" id="A0A384K7F3"/>
<evidence type="ECO:0000259" key="3">
    <source>
        <dbReference type="Pfam" id="PF13847"/>
    </source>
</evidence>
<dbReference type="PANTHER" id="PTHR44068:SF1">
    <property type="entry name" value="HYPOTHETICAL LOC100005854"/>
    <property type="match status" value="1"/>
</dbReference>
<dbReference type="Gene3D" id="3.40.50.150">
    <property type="entry name" value="Vaccinia Virus protein VP39"/>
    <property type="match status" value="1"/>
</dbReference>
<gene>
    <name evidence="4" type="ORF">BCIN_16g04280</name>
</gene>
<dbReference type="GO" id="GO:0016126">
    <property type="term" value="P:sterol biosynthetic process"/>
    <property type="evidence" value="ECO:0007669"/>
    <property type="project" value="TreeGrafter"/>
</dbReference>
<dbReference type="GO" id="GO:0005783">
    <property type="term" value="C:endoplasmic reticulum"/>
    <property type="evidence" value="ECO:0007669"/>
    <property type="project" value="TreeGrafter"/>
</dbReference>
<dbReference type="EMBL" id="CP009820">
    <property type="protein sequence ID" value="ATZ58728.1"/>
    <property type="molecule type" value="Genomic_DNA"/>
</dbReference>
<reference evidence="4 5" key="1">
    <citation type="journal article" date="2011" name="PLoS Genet.">
        <title>Genomic analysis of the necrotrophic fungal pathogens Sclerotinia sclerotiorum and Botrytis cinerea.</title>
        <authorList>
            <person name="Amselem J."/>
            <person name="Cuomo C.A."/>
            <person name="van Kan J.A."/>
            <person name="Viaud M."/>
            <person name="Benito E.P."/>
            <person name="Couloux A."/>
            <person name="Coutinho P.M."/>
            <person name="de Vries R.P."/>
            <person name="Dyer P.S."/>
            <person name="Fillinger S."/>
            <person name="Fournier E."/>
            <person name="Gout L."/>
            <person name="Hahn M."/>
            <person name="Kohn L."/>
            <person name="Lapalu N."/>
            <person name="Plummer K.M."/>
            <person name="Pradier J.M."/>
            <person name="Quevillon E."/>
            <person name="Sharon A."/>
            <person name="Simon A."/>
            <person name="ten Have A."/>
            <person name="Tudzynski B."/>
            <person name="Tudzynski P."/>
            <person name="Wincker P."/>
            <person name="Andrew M."/>
            <person name="Anthouard V."/>
            <person name="Beever R.E."/>
            <person name="Beffa R."/>
            <person name="Benoit I."/>
            <person name="Bouzid O."/>
            <person name="Brault B."/>
            <person name="Chen Z."/>
            <person name="Choquer M."/>
            <person name="Collemare J."/>
            <person name="Cotton P."/>
            <person name="Danchin E.G."/>
            <person name="Da Silva C."/>
            <person name="Gautier A."/>
            <person name="Giraud C."/>
            <person name="Giraud T."/>
            <person name="Gonzalez C."/>
            <person name="Grossetete S."/>
            <person name="Guldener U."/>
            <person name="Henrissat B."/>
            <person name="Howlett B.J."/>
            <person name="Kodira C."/>
            <person name="Kretschmer M."/>
            <person name="Lappartient A."/>
            <person name="Leroch M."/>
            <person name="Levis C."/>
            <person name="Mauceli E."/>
            <person name="Neuveglise C."/>
            <person name="Oeser B."/>
            <person name="Pearson M."/>
            <person name="Poulain J."/>
            <person name="Poussereau N."/>
            <person name="Quesneville H."/>
            <person name="Rascle C."/>
            <person name="Schumacher J."/>
            <person name="Segurens B."/>
            <person name="Sexton A."/>
            <person name="Silva E."/>
            <person name="Sirven C."/>
            <person name="Soanes D.M."/>
            <person name="Talbot N.J."/>
            <person name="Templeton M."/>
            <person name="Yandava C."/>
            <person name="Yarden O."/>
            <person name="Zeng Q."/>
            <person name="Rollins J.A."/>
            <person name="Lebrun M.H."/>
            <person name="Dickman M."/>
        </authorList>
    </citation>
    <scope>NUCLEOTIDE SEQUENCE [LARGE SCALE GENOMIC DNA]</scope>
    <source>
        <strain evidence="4 5">B05.10</strain>
    </source>
</reference>
<feature type="domain" description="Methyltransferase" evidence="3">
    <location>
        <begin position="38"/>
        <end position="144"/>
    </location>
</feature>
<dbReference type="Pfam" id="PF13847">
    <property type="entry name" value="Methyltransf_31"/>
    <property type="match status" value="1"/>
</dbReference>
<reference evidence="4" key="4">
    <citation type="submission" date="2017-12" db="EMBL/GenBank/DDBJ databases">
        <authorList>
            <person name="van Kan J."/>
        </authorList>
    </citation>
    <scope>NUCLEOTIDE SEQUENCE</scope>
    <source>
        <strain evidence="4">B05.10</strain>
    </source>
</reference>
<dbReference type="VEuPathDB" id="FungiDB:Bcin16g04280"/>
<dbReference type="PANTHER" id="PTHR44068">
    <property type="entry name" value="ZGC:194242"/>
    <property type="match status" value="1"/>
</dbReference>
<evidence type="ECO:0000313" key="5">
    <source>
        <dbReference type="Proteomes" id="UP000001798"/>
    </source>
</evidence>
<evidence type="ECO:0000256" key="2">
    <source>
        <dbReference type="ARBA" id="ARBA00038188"/>
    </source>
</evidence>
<reference evidence="4 5" key="3">
    <citation type="journal article" date="2017" name="Mol. Plant Pathol.">
        <title>A gapless genome sequence of the fungus Botrytis cinerea.</title>
        <authorList>
            <person name="Van Kan J.A."/>
            <person name="Stassen J.H."/>
            <person name="Mosbach A."/>
            <person name="Van Der Lee T.A."/>
            <person name="Faino L."/>
            <person name="Farmer A.D."/>
            <person name="Papasotiriou D.G."/>
            <person name="Zhou S."/>
            <person name="Seidl M.F."/>
            <person name="Cottam E."/>
            <person name="Edel D."/>
            <person name="Hahn M."/>
            <person name="Schwartz D.C."/>
            <person name="Dietrich R.A."/>
            <person name="Widdison S."/>
            <person name="Scalliet G."/>
        </authorList>
    </citation>
    <scope>NUCLEOTIDE SEQUENCE [LARGE SCALE GENOMIC DNA]</scope>
    <source>
        <strain evidence="4 5">B05.10</strain>
    </source>
</reference>
<accession>A0A384K7F3</accession>
<comment type="similarity">
    <text evidence="2">Belongs to the class I-like SAM-binding methyltransferase superfamily. Erg6/SMT family.</text>
</comment>
<reference evidence="4 5" key="2">
    <citation type="journal article" date="2012" name="Eukaryot. Cell">
        <title>Genome update of Botrytis cinerea strains B05.10 and T4.</title>
        <authorList>
            <person name="Staats M."/>
            <person name="van Kan J.A."/>
        </authorList>
    </citation>
    <scope>NUCLEOTIDE SEQUENCE [LARGE SCALE GENOMIC DNA]</scope>
    <source>
        <strain evidence="4 5">B05.10</strain>
    </source>
</reference>
<keyword evidence="5" id="KW-1185">Reference proteome</keyword>
<organism evidence="4 5">
    <name type="scientific">Botryotinia fuckeliana (strain B05.10)</name>
    <name type="common">Noble rot fungus</name>
    <name type="synonym">Botrytis cinerea</name>
    <dbReference type="NCBI Taxonomy" id="332648"/>
    <lineage>
        <taxon>Eukaryota</taxon>
        <taxon>Fungi</taxon>
        <taxon>Dikarya</taxon>
        <taxon>Ascomycota</taxon>
        <taxon>Pezizomycotina</taxon>
        <taxon>Leotiomycetes</taxon>
        <taxon>Helotiales</taxon>
        <taxon>Sclerotiniaceae</taxon>
        <taxon>Botrytis</taxon>
    </lineage>
</organism>
<dbReference type="GO" id="GO:0003838">
    <property type="term" value="F:sterol 24-C-methyltransferase activity"/>
    <property type="evidence" value="ECO:0007669"/>
    <property type="project" value="TreeGrafter"/>
</dbReference>
<sequence length="262" mass="28806">MASKETYSLGYSPAVVNRHSLRRASTCCAYFLPHLTPTSHILDLGCGPGSITTDIAALIPQGSIIGLDAGESVIELANTKAEELGLNNCSFQIGDVMKLPFEDETFDVVYTHQLLIHLPDPVGAIKEMRRVCKMGGLVACRESDMGDAVFYPSTSGLKRSVEIMEAMIREKGSEPHAGKFLGKWAGEAGFGNENVVESYSYLMQPSWKNSLMTGDIGENAVRLGVVDSNEKIKEMIEEWDVWEKTEGCWWKTGCGEVVCWKK</sequence>
<dbReference type="OMA" id="EHTTLIC"/>
<dbReference type="InterPro" id="IPR029063">
    <property type="entry name" value="SAM-dependent_MTases_sf"/>
</dbReference>
<dbReference type="Proteomes" id="UP000001798">
    <property type="component" value="Chromosome 16"/>
</dbReference>
<dbReference type="GeneID" id="5428255"/>
<keyword evidence="1" id="KW-0808">Transferase</keyword>
<dbReference type="RefSeq" id="XP_024553972.1">
    <property type="nucleotide sequence ID" value="XM_024698155.1"/>
</dbReference>
<dbReference type="KEGG" id="bfu:BCIN_16g04280"/>
<dbReference type="OrthoDB" id="10017101at2759"/>
<dbReference type="InterPro" id="IPR050447">
    <property type="entry name" value="Erg6_SMT_methyltransf"/>
</dbReference>